<comment type="caution">
    <text evidence="1">The sequence shown here is derived from an EMBL/GenBank/DDBJ whole genome shotgun (WGS) entry which is preliminary data.</text>
</comment>
<proteinExistence type="predicted"/>
<dbReference type="AlphaFoldDB" id="A0A9N9HR80"/>
<gene>
    <name evidence="1" type="ORF">CPELLU_LOCUS11856</name>
</gene>
<dbReference type="OrthoDB" id="2423954at2759"/>
<evidence type="ECO:0000313" key="2">
    <source>
        <dbReference type="Proteomes" id="UP000789759"/>
    </source>
</evidence>
<feature type="non-terminal residue" evidence="1">
    <location>
        <position position="1"/>
    </location>
</feature>
<accession>A0A9N9HR80</accession>
<organism evidence="1 2">
    <name type="scientific">Cetraspora pellucida</name>
    <dbReference type="NCBI Taxonomy" id="1433469"/>
    <lineage>
        <taxon>Eukaryota</taxon>
        <taxon>Fungi</taxon>
        <taxon>Fungi incertae sedis</taxon>
        <taxon>Mucoromycota</taxon>
        <taxon>Glomeromycotina</taxon>
        <taxon>Glomeromycetes</taxon>
        <taxon>Diversisporales</taxon>
        <taxon>Gigasporaceae</taxon>
        <taxon>Cetraspora</taxon>
    </lineage>
</organism>
<evidence type="ECO:0000313" key="1">
    <source>
        <dbReference type="EMBL" id="CAG8701581.1"/>
    </source>
</evidence>
<dbReference type="InterPro" id="IPR012337">
    <property type="entry name" value="RNaseH-like_sf"/>
</dbReference>
<reference evidence="1" key="1">
    <citation type="submission" date="2021-06" db="EMBL/GenBank/DDBJ databases">
        <authorList>
            <person name="Kallberg Y."/>
            <person name="Tangrot J."/>
            <person name="Rosling A."/>
        </authorList>
    </citation>
    <scope>NUCLEOTIDE SEQUENCE</scope>
    <source>
        <strain evidence="1">FL966</strain>
    </source>
</reference>
<name>A0A9N9HR80_9GLOM</name>
<dbReference type="Proteomes" id="UP000789759">
    <property type="component" value="Unassembled WGS sequence"/>
</dbReference>
<protein>
    <submittedName>
        <fullName evidence="1">21994_t:CDS:1</fullName>
    </submittedName>
</protein>
<dbReference type="SUPFAM" id="SSF53098">
    <property type="entry name" value="Ribonuclease H-like"/>
    <property type="match status" value="1"/>
</dbReference>
<dbReference type="EMBL" id="CAJVQA010010850">
    <property type="protein sequence ID" value="CAG8701581.1"/>
    <property type="molecule type" value="Genomic_DNA"/>
</dbReference>
<sequence length="305" mass="35079">ANKSNQKCICQACMNAVGREFALKDDNLKITNTKCYCANHLRDYEKDEDKNDSTSRIISSNSLASSNTLKKQTTLSKYVGRSLTASEISKFECLVLRATVSAGFAFWWIENPEELIGVVFITSSGETLIWEAEDISIERQRQEEVINRIYAPFNQAKELDIRVNCLVTDSARFYAAARYFLRHEICDKVFIPCFAHQVNCCVRDIFKESTVFKNTSKCALHIVSFFYYSVYFMAKLYNEQISVLKKYINFITPSITRWNSHFECFDSVLKNKHLLKTLVTKDDVASDNDLKLSTEIKIAINHDSF</sequence>
<keyword evidence="2" id="KW-1185">Reference proteome</keyword>